<comment type="caution">
    <text evidence="20">The sequence shown here is derived from an EMBL/GenBank/DDBJ whole genome shotgun (WGS) entry which is preliminary data.</text>
</comment>
<dbReference type="EMBL" id="BAAAEW010000019">
    <property type="protein sequence ID" value="GAA0754044.1"/>
    <property type="molecule type" value="Genomic_DNA"/>
</dbReference>
<gene>
    <name evidence="20" type="ORF">GCM10009107_30090</name>
</gene>
<keyword evidence="3 14" id="KW-0813">Transport</keyword>
<dbReference type="InterPro" id="IPR037066">
    <property type="entry name" value="Plug_dom_sf"/>
</dbReference>
<keyword evidence="4 14" id="KW-1134">Transmembrane beta strand</keyword>
<evidence type="ECO:0000256" key="8">
    <source>
        <dbReference type="ARBA" id="ARBA00023004"/>
    </source>
</evidence>
<dbReference type="SUPFAM" id="SSF56935">
    <property type="entry name" value="Porins"/>
    <property type="match status" value="1"/>
</dbReference>
<dbReference type="PANTHER" id="PTHR32552:SF82">
    <property type="entry name" value="FCUA PROTEIN"/>
    <property type="match status" value="1"/>
</dbReference>
<dbReference type="InterPro" id="IPR000531">
    <property type="entry name" value="Beta-barrel_TonB"/>
</dbReference>
<keyword evidence="10 16" id="KW-0798">TonB box</keyword>
<feature type="signal peptide" evidence="17">
    <location>
        <begin position="1"/>
        <end position="31"/>
    </location>
</feature>
<dbReference type="InterPro" id="IPR012910">
    <property type="entry name" value="Plug_dom"/>
</dbReference>
<keyword evidence="21" id="KW-1185">Reference proteome</keyword>
<dbReference type="PROSITE" id="PS52016">
    <property type="entry name" value="TONB_DEPENDENT_REC_3"/>
    <property type="match status" value="1"/>
</dbReference>
<keyword evidence="9" id="KW-0406">Ion transport</keyword>
<feature type="short sequence motif" description="TonB C-terminal box" evidence="15">
    <location>
        <begin position="708"/>
        <end position="725"/>
    </location>
</feature>
<feature type="domain" description="TonB-dependent receptor plug" evidence="19">
    <location>
        <begin position="93"/>
        <end position="189"/>
    </location>
</feature>
<dbReference type="NCBIfam" id="TIGR01783">
    <property type="entry name" value="TonB-siderophor"/>
    <property type="match status" value="1"/>
</dbReference>
<evidence type="ECO:0000256" key="16">
    <source>
        <dbReference type="RuleBase" id="RU003357"/>
    </source>
</evidence>
<dbReference type="Gene3D" id="2.40.170.20">
    <property type="entry name" value="TonB-dependent receptor, beta-barrel domain"/>
    <property type="match status" value="1"/>
</dbReference>
<keyword evidence="7 17" id="KW-0732">Signal</keyword>
<comment type="similarity">
    <text evidence="2 14 16">Belongs to the TonB-dependent receptor family.</text>
</comment>
<evidence type="ECO:0000256" key="17">
    <source>
        <dbReference type="SAM" id="SignalP"/>
    </source>
</evidence>
<dbReference type="PROSITE" id="PS01156">
    <property type="entry name" value="TONB_DEPENDENT_REC_2"/>
    <property type="match status" value="1"/>
</dbReference>
<proteinExistence type="inferred from homology"/>
<evidence type="ECO:0000259" key="19">
    <source>
        <dbReference type="Pfam" id="PF07715"/>
    </source>
</evidence>
<keyword evidence="6 14" id="KW-0812">Transmembrane</keyword>
<dbReference type="RefSeq" id="WP_141287458.1">
    <property type="nucleotide sequence ID" value="NZ_BAAAEW010000019.1"/>
</dbReference>
<evidence type="ECO:0000256" key="5">
    <source>
        <dbReference type="ARBA" id="ARBA00022496"/>
    </source>
</evidence>
<reference evidence="20 21" key="1">
    <citation type="journal article" date="2019" name="Int. J. Syst. Evol. Microbiol.">
        <title>The Global Catalogue of Microorganisms (GCM) 10K type strain sequencing project: providing services to taxonomists for standard genome sequencing and annotation.</title>
        <authorList>
            <consortium name="The Broad Institute Genomics Platform"/>
            <consortium name="The Broad Institute Genome Sequencing Center for Infectious Disease"/>
            <person name="Wu L."/>
            <person name="Ma J."/>
        </authorList>
    </citation>
    <scope>NUCLEOTIDE SEQUENCE [LARGE SCALE GENOMIC DNA]</scope>
    <source>
        <strain evidence="20 21">JCM 15503</strain>
    </source>
</reference>
<evidence type="ECO:0000313" key="21">
    <source>
        <dbReference type="Proteomes" id="UP001500279"/>
    </source>
</evidence>
<evidence type="ECO:0000256" key="6">
    <source>
        <dbReference type="ARBA" id="ARBA00022692"/>
    </source>
</evidence>
<dbReference type="Pfam" id="PF07715">
    <property type="entry name" value="Plug"/>
    <property type="match status" value="1"/>
</dbReference>
<feature type="chain" id="PRO_5045984397" evidence="17">
    <location>
        <begin position="32"/>
        <end position="725"/>
    </location>
</feature>
<evidence type="ECO:0000256" key="9">
    <source>
        <dbReference type="ARBA" id="ARBA00023065"/>
    </source>
</evidence>
<keyword evidence="13 14" id="KW-0998">Cell outer membrane</keyword>
<evidence type="ECO:0000256" key="14">
    <source>
        <dbReference type="PROSITE-ProRule" id="PRU01360"/>
    </source>
</evidence>
<evidence type="ECO:0000256" key="10">
    <source>
        <dbReference type="ARBA" id="ARBA00023077"/>
    </source>
</evidence>
<dbReference type="InterPro" id="IPR036942">
    <property type="entry name" value="Beta-barrel_TonB_sf"/>
</dbReference>
<accession>A0ABN1K3X3</accession>
<evidence type="ECO:0000256" key="7">
    <source>
        <dbReference type="ARBA" id="ARBA00022729"/>
    </source>
</evidence>
<feature type="domain" description="TonB-dependent receptor-like beta-barrel" evidence="18">
    <location>
        <begin position="263"/>
        <end position="699"/>
    </location>
</feature>
<dbReference type="Pfam" id="PF00593">
    <property type="entry name" value="TonB_dep_Rec_b-barrel"/>
    <property type="match status" value="1"/>
</dbReference>
<sequence>MPSLHRPRLLCAALGAAFGTLLATSGTSAFAQGSPAPVPADSSTETSTTLPVVRVTGKAPVKDGTALQREGDAKDGYKTKTVSSVGALGSVSLQDTPFAISVLPLQLLENLQAQSPDDLFKLTPSSRSATPQGTGWTPVVNIRGFDGSNTAEDGLRRIYNHAAVLEDKERVEVLSGLSGFLFGAATPGGMVNYVYKRPTTERLNSVTVGNYGGSQWFVHGDFGGMIDSEGQFGYRLNLVKQDGETSVDQQKINRSLVSGALDWHITDQLLLELNGVYNKYHTDGPSAYWFYDAPHGKAPDADKLWGQPWVQDEFENTKLMGKLSYKLNDQLTLRGAYMRDNIDRPIQDHAQNYVGDVAAGYEQIGIRSGRTKDRFDAAQAMADLNLDTGSVQHKLTLGYAMYQDKFYATTFNPNTGWMGPFPLDQPHHIAEPTFPEDTTKPIYAAKVRNSNWLIGDQVRFTEQWSALLGISHSSIVTSDYDEELGKVVKDYDKSRNSPSVSLIFKPMPWLTTYATYIEGLEQGGVAPAEATGNKDEVMPPMISKQKELGVKADVGGMLLTAALFDIEKANEYTNSDGFYVQDGRQRHRGIELGATGKATSDLTLFSGFTWLAPKVRGGDYDGLQPINVAKVLAKVYAEYQLRFIPGLSLNGGVFYTGKQWANETNTDRLPAYTTLDLGLRYTTTAANHPVTLNLYASNVTNKSYWQNSYYVGSPRNVAFSANVKF</sequence>
<dbReference type="Gene3D" id="2.170.130.10">
    <property type="entry name" value="TonB-dependent receptor, plug domain"/>
    <property type="match status" value="1"/>
</dbReference>
<name>A0ABN1K3X3_9BURK</name>
<keyword evidence="11 14" id="KW-0472">Membrane</keyword>
<dbReference type="InterPro" id="IPR010105">
    <property type="entry name" value="TonB_sidphr_rcpt"/>
</dbReference>
<keyword evidence="12 20" id="KW-0675">Receptor</keyword>
<dbReference type="CDD" id="cd01347">
    <property type="entry name" value="ligand_gated_channel"/>
    <property type="match status" value="1"/>
</dbReference>
<protein>
    <submittedName>
        <fullName evidence="20">TonB-dependent receptor</fullName>
    </submittedName>
</protein>
<evidence type="ECO:0000313" key="20">
    <source>
        <dbReference type="EMBL" id="GAA0754044.1"/>
    </source>
</evidence>
<keyword evidence="8" id="KW-0408">Iron</keyword>
<evidence type="ECO:0000256" key="11">
    <source>
        <dbReference type="ARBA" id="ARBA00023136"/>
    </source>
</evidence>
<evidence type="ECO:0000259" key="18">
    <source>
        <dbReference type="Pfam" id="PF00593"/>
    </source>
</evidence>
<comment type="subcellular location">
    <subcellularLocation>
        <location evidence="1 14">Cell outer membrane</location>
        <topology evidence="1 14">Multi-pass membrane protein</topology>
    </subcellularLocation>
</comment>
<keyword evidence="5" id="KW-0410">Iron transport</keyword>
<dbReference type="PANTHER" id="PTHR32552">
    <property type="entry name" value="FERRICHROME IRON RECEPTOR-RELATED"/>
    <property type="match status" value="1"/>
</dbReference>
<evidence type="ECO:0000256" key="15">
    <source>
        <dbReference type="PROSITE-ProRule" id="PRU10144"/>
    </source>
</evidence>
<evidence type="ECO:0000256" key="3">
    <source>
        <dbReference type="ARBA" id="ARBA00022448"/>
    </source>
</evidence>
<dbReference type="Proteomes" id="UP001500279">
    <property type="component" value="Unassembled WGS sequence"/>
</dbReference>
<organism evidence="20 21">
    <name type="scientific">Ideonella azotifigens</name>
    <dbReference type="NCBI Taxonomy" id="513160"/>
    <lineage>
        <taxon>Bacteria</taxon>
        <taxon>Pseudomonadati</taxon>
        <taxon>Pseudomonadota</taxon>
        <taxon>Betaproteobacteria</taxon>
        <taxon>Burkholderiales</taxon>
        <taxon>Sphaerotilaceae</taxon>
        <taxon>Ideonella</taxon>
    </lineage>
</organism>
<evidence type="ECO:0000256" key="4">
    <source>
        <dbReference type="ARBA" id="ARBA00022452"/>
    </source>
</evidence>
<dbReference type="InterPro" id="IPR010917">
    <property type="entry name" value="TonB_rcpt_CS"/>
</dbReference>
<evidence type="ECO:0000256" key="12">
    <source>
        <dbReference type="ARBA" id="ARBA00023170"/>
    </source>
</evidence>
<evidence type="ECO:0000256" key="2">
    <source>
        <dbReference type="ARBA" id="ARBA00009810"/>
    </source>
</evidence>
<dbReference type="InterPro" id="IPR039426">
    <property type="entry name" value="TonB-dep_rcpt-like"/>
</dbReference>
<evidence type="ECO:0000256" key="13">
    <source>
        <dbReference type="ARBA" id="ARBA00023237"/>
    </source>
</evidence>
<evidence type="ECO:0000256" key="1">
    <source>
        <dbReference type="ARBA" id="ARBA00004571"/>
    </source>
</evidence>